<proteinExistence type="predicted"/>
<organism evidence="1">
    <name type="scientific">Paenibacillus sp. BIHB 4019</name>
    <dbReference type="NCBI Taxonomy" id="1870819"/>
    <lineage>
        <taxon>Bacteria</taxon>
        <taxon>Bacillati</taxon>
        <taxon>Bacillota</taxon>
        <taxon>Bacilli</taxon>
        <taxon>Bacillales</taxon>
        <taxon>Paenibacillaceae</taxon>
        <taxon>Paenibacillus</taxon>
    </lineage>
</organism>
<accession>A0A1B2DI08</accession>
<evidence type="ECO:0000313" key="1">
    <source>
        <dbReference type="EMBL" id="ANY67360.1"/>
    </source>
</evidence>
<dbReference type="EMBL" id="CP016808">
    <property type="protein sequence ID" value="ANY67360.1"/>
    <property type="molecule type" value="Genomic_DNA"/>
</dbReference>
<reference evidence="1" key="1">
    <citation type="submission" date="2016-08" db="EMBL/GenBank/DDBJ databases">
        <title>Complete Genome Seqeunce of Paenibacillus sp. BIHB 4019 from tea rhizoplane.</title>
        <authorList>
            <person name="Thakur R."/>
            <person name="Swarnkar M.K."/>
            <person name="Gulati A."/>
        </authorList>
    </citation>
    <scope>NUCLEOTIDE SEQUENCE [LARGE SCALE GENOMIC DNA]</scope>
    <source>
        <strain evidence="1">BIHB4019</strain>
    </source>
</reference>
<sequence length="92" mass="10643">MNSKLQIKNVILADKDLASGLYQFIMTLSEGSKARLFYSQKPVWRLTGVTRMLNVPCPLCRKDYYCNCFEKNIAHFNQQIIEKDLIPEPTNS</sequence>
<name>A0A1B2DI08_9BACL</name>
<protein>
    <submittedName>
        <fullName evidence="1">Uncharacterized protein</fullName>
    </submittedName>
</protein>
<gene>
    <name evidence="1" type="ORF">BBD42_13405</name>
</gene>
<dbReference type="AlphaFoldDB" id="A0A1B2DI08"/>